<evidence type="ECO:0000256" key="1">
    <source>
        <dbReference type="ARBA" id="ARBA00023015"/>
    </source>
</evidence>
<dbReference type="Pfam" id="PF12802">
    <property type="entry name" value="MarR_2"/>
    <property type="match status" value="1"/>
</dbReference>
<dbReference type="KEGG" id="slan:GV829_13565"/>
<evidence type="ECO:0000259" key="4">
    <source>
        <dbReference type="PROSITE" id="PS50995"/>
    </source>
</evidence>
<feature type="domain" description="HTH marR-type" evidence="4">
    <location>
        <begin position="9"/>
        <end position="142"/>
    </location>
</feature>
<organism evidence="5 6">
    <name type="scientific">Sphingomonas lacunae</name>
    <dbReference type="NCBI Taxonomy" id="2698828"/>
    <lineage>
        <taxon>Bacteria</taxon>
        <taxon>Pseudomonadati</taxon>
        <taxon>Pseudomonadota</taxon>
        <taxon>Alphaproteobacteria</taxon>
        <taxon>Sphingomonadales</taxon>
        <taxon>Sphingomonadaceae</taxon>
        <taxon>Sphingomonas</taxon>
    </lineage>
</organism>
<evidence type="ECO:0000256" key="3">
    <source>
        <dbReference type="ARBA" id="ARBA00023163"/>
    </source>
</evidence>
<keyword evidence="2" id="KW-0238">DNA-binding</keyword>
<dbReference type="PROSITE" id="PS50995">
    <property type="entry name" value="HTH_MARR_2"/>
    <property type="match status" value="1"/>
</dbReference>
<keyword evidence="3" id="KW-0804">Transcription</keyword>
<evidence type="ECO:0000256" key="2">
    <source>
        <dbReference type="ARBA" id="ARBA00023125"/>
    </source>
</evidence>
<name>A0A6M4AW35_9SPHN</name>
<dbReference type="PANTHER" id="PTHR35790:SF4">
    <property type="entry name" value="HTH-TYPE TRANSCRIPTIONAL REGULATOR PCHR"/>
    <property type="match status" value="1"/>
</dbReference>
<protein>
    <submittedName>
        <fullName evidence="5">MarR family transcriptional regulator</fullName>
    </submittedName>
</protein>
<dbReference type="PRINTS" id="PR00598">
    <property type="entry name" value="HTHMARR"/>
</dbReference>
<accession>A0A6M4AW35</accession>
<dbReference type="AlphaFoldDB" id="A0A6M4AW35"/>
<evidence type="ECO:0000313" key="5">
    <source>
        <dbReference type="EMBL" id="QJQ33338.1"/>
    </source>
</evidence>
<dbReference type="InterPro" id="IPR052067">
    <property type="entry name" value="Metal_resp_HTH_trans_reg"/>
</dbReference>
<dbReference type="RefSeq" id="WP_169947493.1">
    <property type="nucleotide sequence ID" value="NZ_CP053015.1"/>
</dbReference>
<keyword evidence="1" id="KW-0805">Transcription regulation</keyword>
<gene>
    <name evidence="5" type="ORF">GV829_13565</name>
</gene>
<dbReference type="Proteomes" id="UP000503018">
    <property type="component" value="Chromosome"/>
</dbReference>
<dbReference type="InterPro" id="IPR036388">
    <property type="entry name" value="WH-like_DNA-bd_sf"/>
</dbReference>
<dbReference type="InterPro" id="IPR000835">
    <property type="entry name" value="HTH_MarR-typ"/>
</dbReference>
<dbReference type="GO" id="GO:0003700">
    <property type="term" value="F:DNA-binding transcription factor activity"/>
    <property type="evidence" value="ECO:0007669"/>
    <property type="project" value="InterPro"/>
</dbReference>
<reference evidence="5 6" key="1">
    <citation type="submission" date="2020-01" db="EMBL/GenBank/DDBJ databases">
        <title>Sphingomonas sp. strain CSW-10.</title>
        <authorList>
            <person name="Chen W.-M."/>
        </authorList>
    </citation>
    <scope>NUCLEOTIDE SEQUENCE [LARGE SCALE GENOMIC DNA]</scope>
    <source>
        <strain evidence="5 6">CSW-10</strain>
    </source>
</reference>
<dbReference type="InterPro" id="IPR036390">
    <property type="entry name" value="WH_DNA-bd_sf"/>
</dbReference>
<sequence length="148" mass="16282">MPNQQLNLSAFLPYQLSIASNAVSDRIARQYQVRFGLKIPEWRLMAVLGQGTAMTQRDLVHATRMDKVTVSRASAALTDRGLVSRAASERDGRSHLLALTDAGQSLYEEIAPVALAMERELLACLSPDERTQLSSLLARLREAADQST</sequence>
<dbReference type="Gene3D" id="1.10.10.10">
    <property type="entry name" value="Winged helix-like DNA-binding domain superfamily/Winged helix DNA-binding domain"/>
    <property type="match status" value="1"/>
</dbReference>
<dbReference type="PANTHER" id="PTHR35790">
    <property type="entry name" value="HTH-TYPE TRANSCRIPTIONAL REGULATOR PCHR"/>
    <property type="match status" value="1"/>
</dbReference>
<dbReference type="GO" id="GO:0003677">
    <property type="term" value="F:DNA binding"/>
    <property type="evidence" value="ECO:0007669"/>
    <property type="project" value="UniProtKB-KW"/>
</dbReference>
<dbReference type="SMART" id="SM00347">
    <property type="entry name" value="HTH_MARR"/>
    <property type="match status" value="1"/>
</dbReference>
<dbReference type="EMBL" id="CP053015">
    <property type="protein sequence ID" value="QJQ33338.1"/>
    <property type="molecule type" value="Genomic_DNA"/>
</dbReference>
<keyword evidence="6" id="KW-1185">Reference proteome</keyword>
<proteinExistence type="predicted"/>
<dbReference type="SUPFAM" id="SSF46785">
    <property type="entry name" value="Winged helix' DNA-binding domain"/>
    <property type="match status" value="1"/>
</dbReference>
<evidence type="ECO:0000313" key="6">
    <source>
        <dbReference type="Proteomes" id="UP000503018"/>
    </source>
</evidence>